<dbReference type="PANTHER" id="PTHR12191:SF37">
    <property type="entry name" value="ZINC TRANSPORTER FOI"/>
    <property type="match status" value="1"/>
</dbReference>
<sequence length="443" mass="48663">MASISGWSTWCMSFSAVAIISIFGLLTIICMPRVQNKNLLLQFLIGLAIGTLTGDALLHLLPHSLISHCEDHEIIPKANISSNEKNNHDELYHSNTSNHHDQHGFLFGFMALVGIIGFLALERIVIIVSDLITNVRRASKIDNCQRSTHYKITDLDDENCKHEMPRDHGREHFVETDKLNETGSDEDNTTCPMIEQHAGHGHGSSSDPKSPVEDHHHAPSSYNCLIDKANQVIPRGVSNIATIEQCHRETIFYPDPEKGMIVQLTDHHHHHHHQHQPSNQTSFIYMIVTGDGLHNFFDGLAIGVAFVGSFAGGISTSIAILCHELPHEIGDFAVLIKSGMTIKRALICNTMSSVLCLLGATLGVIIGKIDVGWVSALVAGMFLYIALVDMVPQLDCCPTQSGSSRAKKLSIQLAGIAAGVAIMSLISIYESQFHTFVQLLFHI</sequence>
<protein>
    <submittedName>
        <fullName evidence="8">Zinc transporter ZIP6</fullName>
    </submittedName>
</protein>
<comment type="caution">
    <text evidence="8">The sequence shown here is derived from an EMBL/GenBank/DDBJ whole genome shotgun (WGS) entry which is preliminary data.</text>
</comment>
<evidence type="ECO:0000256" key="4">
    <source>
        <dbReference type="ARBA" id="ARBA00022989"/>
    </source>
</evidence>
<organism evidence="8 9">
    <name type="scientific">Fragariocoptes setiger</name>
    <dbReference type="NCBI Taxonomy" id="1670756"/>
    <lineage>
        <taxon>Eukaryota</taxon>
        <taxon>Metazoa</taxon>
        <taxon>Ecdysozoa</taxon>
        <taxon>Arthropoda</taxon>
        <taxon>Chelicerata</taxon>
        <taxon>Arachnida</taxon>
        <taxon>Acari</taxon>
        <taxon>Acariformes</taxon>
        <taxon>Trombidiformes</taxon>
        <taxon>Prostigmata</taxon>
        <taxon>Eupodina</taxon>
        <taxon>Eriophyoidea</taxon>
        <taxon>Phytoptidae</taxon>
        <taxon>Fragariocoptes</taxon>
    </lineage>
</organism>
<dbReference type="InterPro" id="IPR003689">
    <property type="entry name" value="ZIP"/>
</dbReference>
<feature type="transmembrane region" description="Helical" evidence="7">
    <location>
        <begin position="409"/>
        <end position="429"/>
    </location>
</feature>
<evidence type="ECO:0000313" key="8">
    <source>
        <dbReference type="EMBL" id="KAG9510456.1"/>
    </source>
</evidence>
<feature type="transmembrane region" description="Helical" evidence="7">
    <location>
        <begin position="346"/>
        <end position="365"/>
    </location>
</feature>
<evidence type="ECO:0000256" key="7">
    <source>
        <dbReference type="SAM" id="Phobius"/>
    </source>
</evidence>
<accession>A0ABQ7SAN5</accession>
<keyword evidence="4 7" id="KW-1133">Transmembrane helix</keyword>
<feature type="transmembrane region" description="Helical" evidence="7">
    <location>
        <begin position="39"/>
        <end position="61"/>
    </location>
</feature>
<comment type="similarity">
    <text evidence="2">Belongs to the ZIP transporter (TC 2.A.5) family.</text>
</comment>
<feature type="transmembrane region" description="Helical" evidence="7">
    <location>
        <begin position="371"/>
        <end position="388"/>
    </location>
</feature>
<evidence type="ECO:0000256" key="3">
    <source>
        <dbReference type="ARBA" id="ARBA00022692"/>
    </source>
</evidence>
<feature type="transmembrane region" description="Helical" evidence="7">
    <location>
        <begin position="105"/>
        <end position="128"/>
    </location>
</feature>
<dbReference type="PANTHER" id="PTHR12191">
    <property type="entry name" value="SOLUTE CARRIER FAMILY 39"/>
    <property type="match status" value="1"/>
</dbReference>
<proteinExistence type="inferred from homology"/>
<evidence type="ECO:0000256" key="6">
    <source>
        <dbReference type="SAM" id="MobiDB-lite"/>
    </source>
</evidence>
<feature type="region of interest" description="Disordered" evidence="6">
    <location>
        <begin position="178"/>
        <end position="220"/>
    </location>
</feature>
<evidence type="ECO:0000313" key="9">
    <source>
        <dbReference type="Proteomes" id="UP000825002"/>
    </source>
</evidence>
<keyword evidence="9" id="KW-1185">Reference proteome</keyword>
<dbReference type="Pfam" id="PF02535">
    <property type="entry name" value="Zip"/>
    <property type="match status" value="1"/>
</dbReference>
<name>A0ABQ7SAN5_9ACAR</name>
<dbReference type="Proteomes" id="UP000825002">
    <property type="component" value="Unassembled WGS sequence"/>
</dbReference>
<dbReference type="EMBL" id="JAIFTH010000143">
    <property type="protein sequence ID" value="KAG9510456.1"/>
    <property type="molecule type" value="Genomic_DNA"/>
</dbReference>
<evidence type="ECO:0000256" key="2">
    <source>
        <dbReference type="ARBA" id="ARBA00006939"/>
    </source>
</evidence>
<evidence type="ECO:0000256" key="1">
    <source>
        <dbReference type="ARBA" id="ARBA00004141"/>
    </source>
</evidence>
<comment type="subcellular location">
    <subcellularLocation>
        <location evidence="1">Membrane</location>
        <topology evidence="1">Multi-pass membrane protein</topology>
    </subcellularLocation>
</comment>
<gene>
    <name evidence="8" type="primary">Slc39a6</name>
    <name evidence="8" type="ORF">GZH46_01005</name>
</gene>
<keyword evidence="5 7" id="KW-0472">Membrane</keyword>
<dbReference type="InterPro" id="IPR050799">
    <property type="entry name" value="ZIP_Transporter"/>
</dbReference>
<feature type="transmembrane region" description="Helical" evidence="7">
    <location>
        <begin position="12"/>
        <end position="32"/>
    </location>
</feature>
<reference evidence="8 9" key="1">
    <citation type="submission" date="2020-10" db="EMBL/GenBank/DDBJ databases">
        <authorList>
            <person name="Klimov P.B."/>
            <person name="Dyachkov S.M."/>
            <person name="Chetverikov P.E."/>
        </authorList>
    </citation>
    <scope>NUCLEOTIDE SEQUENCE [LARGE SCALE GENOMIC DNA]</scope>
    <source>
        <strain evidence="8">BMOC 18-1129-001#AD2665</strain>
        <tissue evidence="8">Entire mites</tissue>
    </source>
</reference>
<keyword evidence="3 7" id="KW-0812">Transmembrane</keyword>
<evidence type="ECO:0000256" key="5">
    <source>
        <dbReference type="ARBA" id="ARBA00023136"/>
    </source>
</evidence>